<dbReference type="EMBL" id="DSTT01000002">
    <property type="protein sequence ID" value="HFK23375.1"/>
    <property type="molecule type" value="Genomic_DNA"/>
</dbReference>
<organism evidence="1">
    <name type="scientific">candidate division WOR-3 bacterium</name>
    <dbReference type="NCBI Taxonomy" id="2052148"/>
    <lineage>
        <taxon>Bacteria</taxon>
        <taxon>Bacteria division WOR-3</taxon>
    </lineage>
</organism>
<dbReference type="SUPFAM" id="SSF56935">
    <property type="entry name" value="Porins"/>
    <property type="match status" value="1"/>
</dbReference>
<name>A0A7C3J5K7_UNCW3</name>
<protein>
    <submittedName>
        <fullName evidence="1">Uncharacterized protein</fullName>
    </submittedName>
</protein>
<reference evidence="1" key="1">
    <citation type="journal article" date="2020" name="mSystems">
        <title>Genome- and Community-Level Interaction Insights into Carbon Utilization and Element Cycling Functions of Hydrothermarchaeota in Hydrothermal Sediment.</title>
        <authorList>
            <person name="Zhou Z."/>
            <person name="Liu Y."/>
            <person name="Xu W."/>
            <person name="Pan J."/>
            <person name="Luo Z.H."/>
            <person name="Li M."/>
        </authorList>
    </citation>
    <scope>NUCLEOTIDE SEQUENCE [LARGE SCALE GENOMIC DNA]</scope>
    <source>
        <strain evidence="1">SpSt-464</strain>
    </source>
</reference>
<sequence length="629" mass="74860">MKKILVILFIFFLFVKIFSSYIYVYDKSTNDSIVFVKVSYEGKTYQLKTPFEIQKGKEINLSTLGYKEKTIKVTDDTMYIYLEVEPFIYKPLVVENERIESDILNIKIEEKDLYSIIKKIPQVTLREYNRSYVISVDGLLNEDNLLCIDGVPIVNQQSRTVPFSIFPKNLFSSLNFYKNDRSNFLGENLFSSGIDFQIEKSDKTKINLTFDDRKSYDIDLTLSFKGFKFGKFYFDRNDLVLPYSEKLKNSYQNGSSDYLYFKKNSFSILYIYGKSQTGDPGILGHRFLNSTIFENNRIFNLNFNISKFLKIFYSNNIYTYIYDNKDLKVYDTSKTFSDNIILNFEKDKRIFGTFFQKNGIKSTKVFDINEYFYGFFSNFLFGSLKFSNSFSFSSNFKNDFFKKNFVYSFTISKEFFFKDYIFYNSLKISTRRPTFNELYWSGDIFSKGNENLLNEKVFSYSFTISDEEKKFLGGFNYYKDLIRWVNINGIYTPQNILRTYNPYIGFEYNKKFFNINNSLTLMVSPMILDRYKILLYTSPVNLNYFAFYNFKNFNFFLYFEYRSIRFLNNENTKYLPFYISLDESGVEYNLKNFKLTFSIINPLDLKIESVKGYIKEGRKITFNLKTEVL</sequence>
<comment type="caution">
    <text evidence="1">The sequence shown here is derived from an EMBL/GenBank/DDBJ whole genome shotgun (WGS) entry which is preliminary data.</text>
</comment>
<dbReference type="AlphaFoldDB" id="A0A7C3J5K7"/>
<accession>A0A7C3J5K7</accession>
<proteinExistence type="predicted"/>
<gene>
    <name evidence="1" type="ORF">ENS15_01790</name>
</gene>
<evidence type="ECO:0000313" key="1">
    <source>
        <dbReference type="EMBL" id="HFK23375.1"/>
    </source>
</evidence>